<feature type="transmembrane region" description="Helical" evidence="13">
    <location>
        <begin position="92"/>
        <end position="109"/>
    </location>
</feature>
<keyword evidence="15" id="KW-1185">Reference proteome</keyword>
<keyword evidence="6 13" id="KW-0812">Transmembrane</keyword>
<dbReference type="GeneID" id="77732921"/>
<keyword evidence="14" id="KW-0496">Mitochondrion</keyword>
<dbReference type="GO" id="GO:0005743">
    <property type="term" value="C:mitochondrial inner membrane"/>
    <property type="evidence" value="ECO:0007669"/>
    <property type="project" value="UniProtKB-SubCell"/>
</dbReference>
<keyword evidence="7" id="KW-0375">Hydrogen ion transport</keyword>
<dbReference type="InterPro" id="IPR035908">
    <property type="entry name" value="F0_ATP_A_sf"/>
</dbReference>
<name>A0AA38LQC2_9TREE</name>
<keyword evidence="11" id="KW-0066">ATP synthesis</keyword>
<dbReference type="PRINTS" id="PR00123">
    <property type="entry name" value="ATPASEA"/>
</dbReference>
<evidence type="ECO:0000313" key="15">
    <source>
        <dbReference type="Proteomes" id="UP001164286"/>
    </source>
</evidence>
<comment type="similarity">
    <text evidence="2">Belongs to the ATPase A chain family.</text>
</comment>
<evidence type="ECO:0000256" key="6">
    <source>
        <dbReference type="ARBA" id="ARBA00022692"/>
    </source>
</evidence>
<dbReference type="CDD" id="cd00310">
    <property type="entry name" value="ATP-synt_Fo_a_6"/>
    <property type="match status" value="1"/>
</dbReference>
<reference evidence="14" key="1">
    <citation type="journal article" date="2022" name="G3 (Bethesda)">
        <title>High quality genome of the basidiomycete yeast Dioszegia hungarica PDD-24b-2 isolated from cloud water.</title>
        <authorList>
            <person name="Jarrige D."/>
            <person name="Haridas S."/>
            <person name="Bleykasten-Grosshans C."/>
            <person name="Joly M."/>
            <person name="Nadalig T."/>
            <person name="Sancelme M."/>
            <person name="Vuilleumier S."/>
            <person name="Grigoriev I.V."/>
            <person name="Amato P."/>
            <person name="Bringel F."/>
        </authorList>
    </citation>
    <scope>NUCLEOTIDE SEQUENCE</scope>
    <source>
        <strain evidence="14">PDD-24b-2</strain>
    </source>
</reference>
<proteinExistence type="inferred from homology"/>
<dbReference type="GO" id="GO:0046933">
    <property type="term" value="F:proton-transporting ATP synthase activity, rotational mechanism"/>
    <property type="evidence" value="ECO:0007669"/>
    <property type="project" value="TreeGrafter"/>
</dbReference>
<accession>A0AA38LQC2</accession>
<evidence type="ECO:0000256" key="10">
    <source>
        <dbReference type="ARBA" id="ARBA00023136"/>
    </source>
</evidence>
<evidence type="ECO:0000256" key="11">
    <source>
        <dbReference type="ARBA" id="ARBA00023310"/>
    </source>
</evidence>
<evidence type="ECO:0000256" key="2">
    <source>
        <dbReference type="ARBA" id="ARBA00006810"/>
    </source>
</evidence>
<dbReference type="Gene3D" id="1.20.120.220">
    <property type="entry name" value="ATP synthase, F0 complex, subunit A"/>
    <property type="match status" value="1"/>
</dbReference>
<dbReference type="SUPFAM" id="SSF81336">
    <property type="entry name" value="F1F0 ATP synthase subunit A"/>
    <property type="match status" value="1"/>
</dbReference>
<sequence length="257" mass="28017">MINNNFFINSPLEQFEVTPFIKFNAPILGDFNLSLTNLGLYALITVFLVLGLHIVANNSHSLIPSKWSIALESAYASIHAMVRDQIGPNNEIYTPFIYSLFFFVVIANLNGNIPYGFTVTTSIMVAIGLSVMIFLGVTVLGLSIHGVHFFAYFIPSGTPLGLVPLLVLIELISYLARAVSLGVRLFANMVAGHTLLKILSTFLAQLFTASILVAVVTLIPFAVFVALIGLEIAVSLIQAYVFCVLTCSYIKDAIELH</sequence>
<gene>
    <name evidence="14" type="ORF">MKK02DRAFT_mito0001</name>
</gene>
<feature type="transmembrane region" description="Helical" evidence="13">
    <location>
        <begin position="232"/>
        <end position="250"/>
    </location>
</feature>
<evidence type="ECO:0000256" key="7">
    <source>
        <dbReference type="ARBA" id="ARBA00022781"/>
    </source>
</evidence>
<keyword evidence="4" id="KW-0813">Transport</keyword>
<dbReference type="PROSITE" id="PS00449">
    <property type="entry name" value="ATPASE_A"/>
    <property type="match status" value="1"/>
</dbReference>
<feature type="transmembrane region" description="Helical" evidence="13">
    <location>
        <begin position="38"/>
        <end position="56"/>
    </location>
</feature>
<evidence type="ECO:0000256" key="12">
    <source>
        <dbReference type="RuleBase" id="RU004450"/>
    </source>
</evidence>
<keyword evidence="9" id="KW-0406">Ion transport</keyword>
<dbReference type="InterPro" id="IPR023011">
    <property type="entry name" value="ATP_synth_F0_asu_AS"/>
</dbReference>
<dbReference type="NCBIfam" id="NF004482">
    <property type="entry name" value="PRK05815.2-4"/>
    <property type="match status" value="1"/>
</dbReference>
<dbReference type="PANTHER" id="PTHR11410:SF0">
    <property type="entry name" value="ATP SYNTHASE SUBUNIT A"/>
    <property type="match status" value="1"/>
</dbReference>
<evidence type="ECO:0000256" key="9">
    <source>
        <dbReference type="ARBA" id="ARBA00023065"/>
    </source>
</evidence>
<evidence type="ECO:0000256" key="3">
    <source>
        <dbReference type="ARBA" id="ARBA00021312"/>
    </source>
</evidence>
<evidence type="ECO:0000256" key="5">
    <source>
        <dbReference type="ARBA" id="ARBA00022547"/>
    </source>
</evidence>
<dbReference type="GO" id="GO:0045259">
    <property type="term" value="C:proton-transporting ATP synthase complex"/>
    <property type="evidence" value="ECO:0007669"/>
    <property type="project" value="UniProtKB-KW"/>
</dbReference>
<protein>
    <recommendedName>
        <fullName evidence="3 12">ATP synthase subunit a</fullName>
    </recommendedName>
</protein>
<evidence type="ECO:0000256" key="1">
    <source>
        <dbReference type="ARBA" id="ARBA00004448"/>
    </source>
</evidence>
<dbReference type="NCBIfam" id="TIGR01131">
    <property type="entry name" value="ATP_synt_6_or_A"/>
    <property type="match status" value="1"/>
</dbReference>
<feature type="transmembrane region" description="Helical" evidence="13">
    <location>
        <begin position="203"/>
        <end position="226"/>
    </location>
</feature>
<dbReference type="Pfam" id="PF00119">
    <property type="entry name" value="ATP-synt_A"/>
    <property type="match status" value="1"/>
</dbReference>
<feature type="transmembrane region" description="Helical" evidence="13">
    <location>
        <begin position="115"/>
        <end position="142"/>
    </location>
</feature>
<dbReference type="HAMAP" id="MF_01393">
    <property type="entry name" value="ATP_synth_a_bact"/>
    <property type="match status" value="1"/>
</dbReference>
<geneLocation type="mitochondrion" evidence="14"/>
<evidence type="ECO:0000256" key="13">
    <source>
        <dbReference type="SAM" id="Phobius"/>
    </source>
</evidence>
<dbReference type="InterPro" id="IPR045083">
    <property type="entry name" value="ATP_synth_F0_asu_bact/mt"/>
</dbReference>
<comment type="caution">
    <text evidence="14">The sequence shown here is derived from an EMBL/GenBank/DDBJ whole genome shotgun (WGS) entry which is preliminary data.</text>
</comment>
<dbReference type="PANTHER" id="PTHR11410">
    <property type="entry name" value="ATP SYNTHASE SUBUNIT A"/>
    <property type="match status" value="1"/>
</dbReference>
<dbReference type="FunFam" id="1.20.120.220:FF:000003">
    <property type="entry name" value="ATP synthase subunit a"/>
    <property type="match status" value="1"/>
</dbReference>
<keyword evidence="10 13" id="KW-0472">Membrane</keyword>
<dbReference type="RefSeq" id="XP_052941457.1">
    <property type="nucleotide sequence ID" value="NW_026515765.1"/>
</dbReference>
<keyword evidence="8 13" id="KW-1133">Transmembrane helix</keyword>
<evidence type="ECO:0000256" key="8">
    <source>
        <dbReference type="ARBA" id="ARBA00022989"/>
    </source>
</evidence>
<dbReference type="AlphaFoldDB" id="A0AA38LQC2"/>
<organism evidence="14 15">
    <name type="scientific">Dioszegia hungarica</name>
    <dbReference type="NCBI Taxonomy" id="4972"/>
    <lineage>
        <taxon>Eukaryota</taxon>
        <taxon>Fungi</taxon>
        <taxon>Dikarya</taxon>
        <taxon>Basidiomycota</taxon>
        <taxon>Agaricomycotina</taxon>
        <taxon>Tremellomycetes</taxon>
        <taxon>Tremellales</taxon>
        <taxon>Bulleribasidiaceae</taxon>
        <taxon>Dioszegia</taxon>
    </lineage>
</organism>
<keyword evidence="5" id="KW-0138">CF(0)</keyword>
<comment type="subcellular location">
    <subcellularLocation>
        <location evidence="1 12">Mitochondrion inner membrane</location>
        <topology evidence="1 12">Multi-pass membrane protein</topology>
    </subcellularLocation>
</comment>
<dbReference type="InterPro" id="IPR000568">
    <property type="entry name" value="ATP_synth_F0_asu"/>
</dbReference>
<dbReference type="Proteomes" id="UP001164286">
    <property type="component" value="Mitochondrion MT"/>
</dbReference>
<evidence type="ECO:0000256" key="4">
    <source>
        <dbReference type="ARBA" id="ARBA00022448"/>
    </source>
</evidence>
<dbReference type="EMBL" id="JAKWFO010000017">
    <property type="protein sequence ID" value="KAI9631680.1"/>
    <property type="molecule type" value="Genomic_DNA"/>
</dbReference>
<evidence type="ECO:0000313" key="14">
    <source>
        <dbReference type="EMBL" id="KAI9631680.1"/>
    </source>
</evidence>